<sequence length="340" mass="38756">MSDTTPPAKRQRRSSATEDTTPIRSHIWKPFGDIVLQSEYTQFRVSRDILANQSPVFADMFTVPQPPNEPQVDGCPLVLLSGDIPKDWDLLLELLYSGRFVTVDDDVLSTRQLSAALRLGRKYRFDKAFRDAVGRFHSEFPTDLDQWYKSRGKLNTIRAVTFPYSITLWGLLIEAHMFGITKSIPAIALECLCVDSMETVIAGIERLDKSRIILPPALRDMLVVGFARILQFQVNKYSWLHDTSVIPSRLCVRKAACIRARHNLYHRLSRCEHANAYGKHDVRIFAFDVWEPDPVGEPEFCDKCAKAVEQAFDASRREAWECLPGFFGLAGWDKLKDACE</sequence>
<feature type="region of interest" description="Disordered" evidence="1">
    <location>
        <begin position="1"/>
        <end position="20"/>
    </location>
</feature>
<reference evidence="3" key="1">
    <citation type="submission" date="2023-03" db="EMBL/GenBank/DDBJ databases">
        <title>Massive genome expansion in bonnet fungi (Mycena s.s.) driven by repeated elements and novel gene families across ecological guilds.</title>
        <authorList>
            <consortium name="Lawrence Berkeley National Laboratory"/>
            <person name="Harder C.B."/>
            <person name="Miyauchi S."/>
            <person name="Viragh M."/>
            <person name="Kuo A."/>
            <person name="Thoen E."/>
            <person name="Andreopoulos B."/>
            <person name="Lu D."/>
            <person name="Skrede I."/>
            <person name="Drula E."/>
            <person name="Henrissat B."/>
            <person name="Morin E."/>
            <person name="Kohler A."/>
            <person name="Barry K."/>
            <person name="LaButti K."/>
            <person name="Morin E."/>
            <person name="Salamov A."/>
            <person name="Lipzen A."/>
            <person name="Mereny Z."/>
            <person name="Hegedus B."/>
            <person name="Baldrian P."/>
            <person name="Stursova M."/>
            <person name="Weitz H."/>
            <person name="Taylor A."/>
            <person name="Grigoriev I.V."/>
            <person name="Nagy L.G."/>
            <person name="Martin F."/>
            <person name="Kauserud H."/>
        </authorList>
    </citation>
    <scope>NUCLEOTIDE SEQUENCE</scope>
    <source>
        <strain evidence="3">9284</strain>
    </source>
</reference>
<evidence type="ECO:0000259" key="2">
    <source>
        <dbReference type="PROSITE" id="PS50097"/>
    </source>
</evidence>
<dbReference type="Proteomes" id="UP001221142">
    <property type="component" value="Unassembled WGS sequence"/>
</dbReference>
<dbReference type="InterPro" id="IPR000210">
    <property type="entry name" value="BTB/POZ_dom"/>
</dbReference>
<evidence type="ECO:0000256" key="1">
    <source>
        <dbReference type="SAM" id="MobiDB-lite"/>
    </source>
</evidence>
<organism evidence="3 4">
    <name type="scientific">Roridomyces roridus</name>
    <dbReference type="NCBI Taxonomy" id="1738132"/>
    <lineage>
        <taxon>Eukaryota</taxon>
        <taxon>Fungi</taxon>
        <taxon>Dikarya</taxon>
        <taxon>Basidiomycota</taxon>
        <taxon>Agaricomycotina</taxon>
        <taxon>Agaricomycetes</taxon>
        <taxon>Agaricomycetidae</taxon>
        <taxon>Agaricales</taxon>
        <taxon>Marasmiineae</taxon>
        <taxon>Mycenaceae</taxon>
        <taxon>Roridomyces</taxon>
    </lineage>
</organism>
<dbReference type="Pfam" id="PF00651">
    <property type="entry name" value="BTB"/>
    <property type="match status" value="1"/>
</dbReference>
<name>A0AAD7FNF9_9AGAR</name>
<feature type="domain" description="BTB" evidence="2">
    <location>
        <begin position="32"/>
        <end position="104"/>
    </location>
</feature>
<dbReference type="PROSITE" id="PS50097">
    <property type="entry name" value="BTB"/>
    <property type="match status" value="1"/>
</dbReference>
<dbReference type="EMBL" id="JARKIF010000007">
    <property type="protein sequence ID" value="KAJ7634504.1"/>
    <property type="molecule type" value="Genomic_DNA"/>
</dbReference>
<evidence type="ECO:0000313" key="4">
    <source>
        <dbReference type="Proteomes" id="UP001221142"/>
    </source>
</evidence>
<dbReference type="CDD" id="cd18186">
    <property type="entry name" value="BTB_POZ_ZBTB_KLHL-like"/>
    <property type="match status" value="1"/>
</dbReference>
<dbReference type="Gene3D" id="3.30.710.10">
    <property type="entry name" value="Potassium Channel Kv1.1, Chain A"/>
    <property type="match status" value="1"/>
</dbReference>
<dbReference type="SMART" id="SM00225">
    <property type="entry name" value="BTB"/>
    <property type="match status" value="1"/>
</dbReference>
<keyword evidence="4" id="KW-1185">Reference proteome</keyword>
<comment type="caution">
    <text evidence="3">The sequence shown here is derived from an EMBL/GenBank/DDBJ whole genome shotgun (WGS) entry which is preliminary data.</text>
</comment>
<accession>A0AAD7FNF9</accession>
<proteinExistence type="predicted"/>
<dbReference type="InterPro" id="IPR011333">
    <property type="entry name" value="SKP1/BTB/POZ_sf"/>
</dbReference>
<dbReference type="AlphaFoldDB" id="A0AAD7FNF9"/>
<dbReference type="SUPFAM" id="SSF54695">
    <property type="entry name" value="POZ domain"/>
    <property type="match status" value="1"/>
</dbReference>
<evidence type="ECO:0000313" key="3">
    <source>
        <dbReference type="EMBL" id="KAJ7634504.1"/>
    </source>
</evidence>
<protein>
    <recommendedName>
        <fullName evidence="2">BTB domain-containing protein</fullName>
    </recommendedName>
</protein>
<gene>
    <name evidence="3" type="ORF">FB45DRAFT_1056531</name>
</gene>